<dbReference type="InterPro" id="IPR050345">
    <property type="entry name" value="Aliph_Amidase/BUP"/>
</dbReference>
<dbReference type="PROSITE" id="PS50263">
    <property type="entry name" value="CN_HYDROLASE"/>
    <property type="match status" value="1"/>
</dbReference>
<dbReference type="EMBL" id="JACIBY010000009">
    <property type="protein sequence ID" value="MBB3840045.1"/>
    <property type="molecule type" value="Genomic_DNA"/>
</dbReference>
<protein>
    <submittedName>
        <fullName evidence="3">Putative amidohydrolase</fullName>
    </submittedName>
</protein>
<keyword evidence="1 3" id="KW-0378">Hydrolase</keyword>
<gene>
    <name evidence="3" type="ORF">FHS57_004058</name>
</gene>
<dbReference type="PANTHER" id="PTHR43674">
    <property type="entry name" value="NITRILASE C965.09-RELATED"/>
    <property type="match status" value="1"/>
</dbReference>
<dbReference type="AlphaFoldDB" id="A0A7W6ERU5"/>
<dbReference type="SUPFAM" id="SSF56317">
    <property type="entry name" value="Carbon-nitrogen hydrolase"/>
    <property type="match status" value="1"/>
</dbReference>
<dbReference type="GO" id="GO:0016811">
    <property type="term" value="F:hydrolase activity, acting on carbon-nitrogen (but not peptide) bonds, in linear amides"/>
    <property type="evidence" value="ECO:0007669"/>
    <property type="project" value="TreeGrafter"/>
</dbReference>
<dbReference type="Proteomes" id="UP000541352">
    <property type="component" value="Unassembled WGS sequence"/>
</dbReference>
<reference evidence="3 4" key="1">
    <citation type="submission" date="2020-08" db="EMBL/GenBank/DDBJ databases">
        <title>Genomic Encyclopedia of Type Strains, Phase IV (KMG-IV): sequencing the most valuable type-strain genomes for metagenomic binning, comparative biology and taxonomic classification.</title>
        <authorList>
            <person name="Goeker M."/>
        </authorList>
    </citation>
    <scope>NUCLEOTIDE SEQUENCE [LARGE SCALE GENOMIC DNA]</scope>
    <source>
        <strain evidence="3 4">DSM 17976</strain>
    </source>
</reference>
<comment type="caution">
    <text evidence="3">The sequence shown here is derived from an EMBL/GenBank/DDBJ whole genome shotgun (WGS) entry which is preliminary data.</text>
</comment>
<dbReference type="Gene3D" id="3.60.110.10">
    <property type="entry name" value="Carbon-nitrogen hydrolase"/>
    <property type="match status" value="1"/>
</dbReference>
<accession>A0A7W6ERU5</accession>
<feature type="domain" description="CN hydrolase" evidence="2">
    <location>
        <begin position="4"/>
        <end position="276"/>
    </location>
</feature>
<sequence length="319" mass="36200">MDKIKISTAQFEAKNADKAYNLSVIEKLTKKAAEEGSDVIAFHECSITGYTFARHLSKDQMLDLAEFVPDGESTKKLIEIATKYNMVVLAGLFEKDEYDNLYKPYICVDKNGLIAKHHKIHPFINPHLTAGQDYTIFEIHGWKCGILICYDNNIIENVRATRLLGADIIFMPHVTMCTPSTRPGAGFVDPKLWKNRETDPTSLRLEFDGMKGRAWLMKWLPARAYDNGIYVVFSNPIGMDDDQLKNGCSMILDPFGDIIAECRSFDDSFVTATITPEKLENAGGNRYIQARRPNLYRDIIGHNHVPEQKIIWLNTDESD</sequence>
<organism evidence="3 4">
    <name type="scientific">Runella defluvii</name>
    <dbReference type="NCBI Taxonomy" id="370973"/>
    <lineage>
        <taxon>Bacteria</taxon>
        <taxon>Pseudomonadati</taxon>
        <taxon>Bacteroidota</taxon>
        <taxon>Cytophagia</taxon>
        <taxon>Cytophagales</taxon>
        <taxon>Spirosomataceae</taxon>
        <taxon>Runella</taxon>
    </lineage>
</organism>
<dbReference type="PANTHER" id="PTHR43674:SF16">
    <property type="entry name" value="CARBON-NITROGEN FAMILY, PUTATIVE (AFU_ORTHOLOGUE AFUA_5G02350)-RELATED"/>
    <property type="match status" value="1"/>
</dbReference>
<name>A0A7W6ERU5_9BACT</name>
<evidence type="ECO:0000256" key="1">
    <source>
        <dbReference type="ARBA" id="ARBA00022801"/>
    </source>
</evidence>
<dbReference type="InterPro" id="IPR003010">
    <property type="entry name" value="C-N_Hydrolase"/>
</dbReference>
<evidence type="ECO:0000313" key="4">
    <source>
        <dbReference type="Proteomes" id="UP000541352"/>
    </source>
</evidence>
<dbReference type="Pfam" id="PF00795">
    <property type="entry name" value="CN_hydrolase"/>
    <property type="match status" value="1"/>
</dbReference>
<dbReference type="CDD" id="cd07585">
    <property type="entry name" value="nitrilase_7"/>
    <property type="match status" value="1"/>
</dbReference>
<evidence type="ECO:0000259" key="2">
    <source>
        <dbReference type="PROSITE" id="PS50263"/>
    </source>
</evidence>
<dbReference type="InterPro" id="IPR036526">
    <property type="entry name" value="C-N_Hydrolase_sf"/>
</dbReference>
<keyword evidence="4" id="KW-1185">Reference proteome</keyword>
<evidence type="ECO:0000313" key="3">
    <source>
        <dbReference type="EMBL" id="MBB3840045.1"/>
    </source>
</evidence>
<proteinExistence type="predicted"/>
<dbReference type="RefSeq" id="WP_183976779.1">
    <property type="nucleotide sequence ID" value="NZ_JACIBY010000009.1"/>
</dbReference>